<organism evidence="1 2">
    <name type="scientific">Hypoxylon rubiginosum</name>
    <dbReference type="NCBI Taxonomy" id="110542"/>
    <lineage>
        <taxon>Eukaryota</taxon>
        <taxon>Fungi</taxon>
        <taxon>Dikarya</taxon>
        <taxon>Ascomycota</taxon>
        <taxon>Pezizomycotina</taxon>
        <taxon>Sordariomycetes</taxon>
        <taxon>Xylariomycetidae</taxon>
        <taxon>Xylariales</taxon>
        <taxon>Hypoxylaceae</taxon>
        <taxon>Hypoxylon</taxon>
    </lineage>
</organism>
<sequence length="915" mass="102221">MSNILGYPFSFLLPAPTIEEKGEKTLKSLPNELVIKICENFDDALTLHAVSATSRWLYYIANPILYSLAAEKYPHLLFCACEAGEVGIVKKLLAVGLNPNLPTMGRWSERSDCCPDGSGDAMTSTLNVLTVYDHIIGGDKHQVSGDMSRLEASEFDPTIHSNINVYLSQFKGCYWFPLHCAAMAGSIELVKLLVDSGAYIDPPSRGLCGCNRTAHRPETTVYWTPLHTALCSGNEATANLLLELGASPNVEYRRPDFRPSTALHWAALGGYLSTIQLLLGRGHGNCRIAVDVRDHEGSTPLMWSLGTTKSLQTMKCLLAHGADVEAKSIHDGFIARRKGTAVLQACARGWYRDADFLVKTGAAIEGNRYASALDRCLAALGGSPSTTQEFYSNESNQMGTVHPKLGRLPPRPGPIDFSEEANFEEMVELIKNLIRYDDSIYRYWRTQRSPLVRASAARLFSVADILLSSGSQANQEDRDGRFPLLAAIVGWNPITGSDQDFVEPAPESYLKPYSKVYETVDCLLKRGAKPNQKNGFSQTALMALCCPSVNVPGKLEIMKLMISYGADINLRSRGLLKGPHCYCLPQTRLKLSPVQMTFYENEIDICRYFVKQGAEPPREIGELRLMLRHLVGTVGEFPEPESLIADGNGSAEIHDLNIETMNCKAKFCVGLRLLLEIDRDGRLAKDPESLWLSLLVHHFPLTQRFLASGAFDASWSGERSETCLHLLIWKLTTQDATNMACAQRLIDIGADVNRLDGQGRVDGQGWSALTLLLTLGCHPRRHRDAGVGEFINLVRVLLNNGATQTEKDIRRFETLLQKPRCCREEDGYCVRLRREFHAQFFLQDGKIVARDQPSYDEVTLVEGTEIDEDMEKIELYYNDLLRWHIPLWIEDSSIREIWPILRKEHYDPLGYPVEL</sequence>
<accession>A0ACB9YT24</accession>
<gene>
    <name evidence="1" type="ORF">F4820DRAFT_463567</name>
</gene>
<proteinExistence type="predicted"/>
<dbReference type="Proteomes" id="UP001497700">
    <property type="component" value="Unassembled WGS sequence"/>
</dbReference>
<evidence type="ECO:0000313" key="1">
    <source>
        <dbReference type="EMBL" id="KAI4862554.1"/>
    </source>
</evidence>
<name>A0ACB9YT24_9PEZI</name>
<protein>
    <submittedName>
        <fullName evidence="1">Ankyrin</fullName>
    </submittedName>
</protein>
<keyword evidence="2" id="KW-1185">Reference proteome</keyword>
<comment type="caution">
    <text evidence="1">The sequence shown here is derived from an EMBL/GenBank/DDBJ whole genome shotgun (WGS) entry which is preliminary data.</text>
</comment>
<reference evidence="1 2" key="1">
    <citation type="journal article" date="2022" name="New Phytol.">
        <title>Ecological generalism drives hyperdiversity of secondary metabolite gene clusters in xylarialean endophytes.</title>
        <authorList>
            <person name="Franco M.E.E."/>
            <person name="Wisecaver J.H."/>
            <person name="Arnold A.E."/>
            <person name="Ju Y.M."/>
            <person name="Slot J.C."/>
            <person name="Ahrendt S."/>
            <person name="Moore L.P."/>
            <person name="Eastman K.E."/>
            <person name="Scott K."/>
            <person name="Konkel Z."/>
            <person name="Mondo S.J."/>
            <person name="Kuo A."/>
            <person name="Hayes R.D."/>
            <person name="Haridas S."/>
            <person name="Andreopoulos B."/>
            <person name="Riley R."/>
            <person name="LaButti K."/>
            <person name="Pangilinan J."/>
            <person name="Lipzen A."/>
            <person name="Amirebrahimi M."/>
            <person name="Yan J."/>
            <person name="Adam C."/>
            <person name="Keymanesh K."/>
            <person name="Ng V."/>
            <person name="Louie K."/>
            <person name="Northen T."/>
            <person name="Drula E."/>
            <person name="Henrissat B."/>
            <person name="Hsieh H.M."/>
            <person name="Youens-Clark K."/>
            <person name="Lutzoni F."/>
            <person name="Miadlikowska J."/>
            <person name="Eastwood D.C."/>
            <person name="Hamelin R.C."/>
            <person name="Grigoriev I.V."/>
            <person name="U'Ren J.M."/>
        </authorList>
    </citation>
    <scope>NUCLEOTIDE SEQUENCE [LARGE SCALE GENOMIC DNA]</scope>
    <source>
        <strain evidence="1 2">CBS 119005</strain>
    </source>
</reference>
<evidence type="ECO:0000313" key="2">
    <source>
        <dbReference type="Proteomes" id="UP001497700"/>
    </source>
</evidence>
<dbReference type="EMBL" id="MU393523">
    <property type="protein sequence ID" value="KAI4862554.1"/>
    <property type="molecule type" value="Genomic_DNA"/>
</dbReference>